<dbReference type="Proteomes" id="UP000316426">
    <property type="component" value="Chromosome"/>
</dbReference>
<dbReference type="InterPro" id="IPR036452">
    <property type="entry name" value="Ribo_hydro-like"/>
</dbReference>
<dbReference type="SUPFAM" id="SSF53590">
    <property type="entry name" value="Nucleoside hydrolase"/>
    <property type="match status" value="1"/>
</dbReference>
<dbReference type="InterPro" id="IPR001910">
    <property type="entry name" value="Inosine/uridine_hydrolase_dom"/>
</dbReference>
<evidence type="ECO:0000256" key="1">
    <source>
        <dbReference type="ARBA" id="ARBA00022801"/>
    </source>
</evidence>
<keyword evidence="1 4" id="KW-0378">Hydrolase</keyword>
<dbReference type="GO" id="GO:0005829">
    <property type="term" value="C:cytosol"/>
    <property type="evidence" value="ECO:0007669"/>
    <property type="project" value="TreeGrafter"/>
</dbReference>
<dbReference type="PANTHER" id="PTHR12304">
    <property type="entry name" value="INOSINE-URIDINE PREFERRING NUCLEOSIDE HYDROLASE"/>
    <property type="match status" value="1"/>
</dbReference>
<dbReference type="GO" id="GO:0006152">
    <property type="term" value="P:purine nucleoside catabolic process"/>
    <property type="evidence" value="ECO:0007669"/>
    <property type="project" value="TreeGrafter"/>
</dbReference>
<dbReference type="PROSITE" id="PS01247">
    <property type="entry name" value="IUNH"/>
    <property type="match status" value="1"/>
</dbReference>
<keyword evidence="5" id="KW-1185">Reference proteome</keyword>
<reference evidence="4 5" key="1">
    <citation type="submission" date="2019-02" db="EMBL/GenBank/DDBJ databases">
        <title>Deep-cultivation of Planctomycetes and their phenomic and genomic characterization uncovers novel biology.</title>
        <authorList>
            <person name="Wiegand S."/>
            <person name="Jogler M."/>
            <person name="Boedeker C."/>
            <person name="Pinto D."/>
            <person name="Vollmers J."/>
            <person name="Rivas-Marin E."/>
            <person name="Kohn T."/>
            <person name="Peeters S.H."/>
            <person name="Heuer A."/>
            <person name="Rast P."/>
            <person name="Oberbeckmann S."/>
            <person name="Bunk B."/>
            <person name="Jeske O."/>
            <person name="Meyerdierks A."/>
            <person name="Storesund J.E."/>
            <person name="Kallscheuer N."/>
            <person name="Luecker S."/>
            <person name="Lage O.M."/>
            <person name="Pohl T."/>
            <person name="Merkel B.J."/>
            <person name="Hornburger P."/>
            <person name="Mueller R.-W."/>
            <person name="Bruemmer F."/>
            <person name="Labrenz M."/>
            <person name="Spormann A.M."/>
            <person name="Op den Camp H."/>
            <person name="Overmann J."/>
            <person name="Amann R."/>
            <person name="Jetten M.S.M."/>
            <person name="Mascher T."/>
            <person name="Medema M.H."/>
            <person name="Devos D.P."/>
            <person name="Kaster A.-K."/>
            <person name="Ovreas L."/>
            <person name="Rohde M."/>
            <person name="Galperin M.Y."/>
            <person name="Jogler C."/>
        </authorList>
    </citation>
    <scope>NUCLEOTIDE SEQUENCE [LARGE SCALE GENOMIC DNA]</scope>
    <source>
        <strain evidence="4 5">Spa11</strain>
    </source>
</reference>
<dbReference type="InterPro" id="IPR015910">
    <property type="entry name" value="I/U_nuclsd_hydro_CS"/>
</dbReference>
<evidence type="ECO:0000313" key="4">
    <source>
        <dbReference type="EMBL" id="QDV74736.1"/>
    </source>
</evidence>
<organism evidence="4 5">
    <name type="scientific">Botrimarina mediterranea</name>
    <dbReference type="NCBI Taxonomy" id="2528022"/>
    <lineage>
        <taxon>Bacteria</taxon>
        <taxon>Pseudomonadati</taxon>
        <taxon>Planctomycetota</taxon>
        <taxon>Planctomycetia</taxon>
        <taxon>Pirellulales</taxon>
        <taxon>Lacipirellulaceae</taxon>
        <taxon>Botrimarina</taxon>
    </lineage>
</organism>
<dbReference type="AlphaFoldDB" id="A0A518KAC6"/>
<dbReference type="Gene3D" id="3.90.245.10">
    <property type="entry name" value="Ribonucleoside hydrolase-like"/>
    <property type="match status" value="1"/>
</dbReference>
<evidence type="ECO:0000313" key="5">
    <source>
        <dbReference type="Proteomes" id="UP000316426"/>
    </source>
</evidence>
<feature type="domain" description="Inosine/uridine-preferring nucleoside hydrolase" evidence="3">
    <location>
        <begin position="5"/>
        <end position="297"/>
    </location>
</feature>
<dbReference type="KEGG" id="bmei:Spa11_29440"/>
<dbReference type="Pfam" id="PF01156">
    <property type="entry name" value="IU_nuc_hydro"/>
    <property type="match status" value="1"/>
</dbReference>
<gene>
    <name evidence="4" type="primary">rihA</name>
    <name evidence="4" type="ORF">Spa11_29440</name>
</gene>
<dbReference type="PANTHER" id="PTHR12304:SF4">
    <property type="entry name" value="URIDINE NUCLEOSIDASE"/>
    <property type="match status" value="1"/>
</dbReference>
<proteinExistence type="predicted"/>
<dbReference type="InterPro" id="IPR023186">
    <property type="entry name" value="IUNH"/>
</dbReference>
<sequence>MPRKVILDLDPGVDDAVAICVALADPNLEVIAVTATGGAVSPDQASRNLQAIVERIDPPRRPRIGVADALQPLRTDARDLHGANGLCGAELPVAEKANRHLSPKVIAEEVRANPGEIVLIGGGPMSNVAAVLTRERDAAETLLDVVVQGGSVAVGGDVTAAAEFNVYCDAGSAREVFRSNLIPTVVPLDVVGSMSFSYDLLDFVRNRDSRTCRLLAELLPGYYRAYRQRFGIEGVRLHALVALLAAAYPGIAKATPMYADVETSGELTHGATVFDRRDVPGGEVNVEVVMSIDAEAARDIVFRALDQAV</sequence>
<dbReference type="EC" id="3.2.-.-" evidence="4"/>
<evidence type="ECO:0000259" key="3">
    <source>
        <dbReference type="Pfam" id="PF01156"/>
    </source>
</evidence>
<dbReference type="EMBL" id="CP036349">
    <property type="protein sequence ID" value="QDV74736.1"/>
    <property type="molecule type" value="Genomic_DNA"/>
</dbReference>
<dbReference type="RefSeq" id="WP_145113404.1">
    <property type="nucleotide sequence ID" value="NZ_CP036349.1"/>
</dbReference>
<keyword evidence="2 4" id="KW-0326">Glycosidase</keyword>
<evidence type="ECO:0000256" key="2">
    <source>
        <dbReference type="ARBA" id="ARBA00023295"/>
    </source>
</evidence>
<dbReference type="GO" id="GO:0045437">
    <property type="term" value="F:uridine nucleosidase activity"/>
    <property type="evidence" value="ECO:0007669"/>
    <property type="project" value="UniProtKB-ARBA"/>
</dbReference>
<accession>A0A518KAC6</accession>
<name>A0A518KAC6_9BACT</name>
<dbReference type="GO" id="GO:0008477">
    <property type="term" value="F:purine nucleosidase activity"/>
    <property type="evidence" value="ECO:0007669"/>
    <property type="project" value="TreeGrafter"/>
</dbReference>
<protein>
    <submittedName>
        <fullName evidence="4">Pyrimidine-specific ribonucleoside hydrolase RihA</fullName>
        <ecNumber evidence="4">3.2.-.-</ecNumber>
    </submittedName>
</protein>